<evidence type="ECO:0000313" key="1">
    <source>
        <dbReference type="EMBL" id="MEB3514155.1"/>
    </source>
</evidence>
<reference evidence="1 2" key="1">
    <citation type="submission" date="2023-12" db="EMBL/GenBank/DDBJ databases">
        <title>novel species in genus Nocarida.</title>
        <authorList>
            <person name="Li Z."/>
        </authorList>
    </citation>
    <scope>NUCLEOTIDE SEQUENCE [LARGE SCALE GENOMIC DNA]</scope>
    <source>
        <strain evidence="1 2">CDC186</strain>
    </source>
</reference>
<dbReference type="EMBL" id="JAYKYQ010000016">
    <property type="protein sequence ID" value="MEB3514155.1"/>
    <property type="molecule type" value="Genomic_DNA"/>
</dbReference>
<protein>
    <recommendedName>
        <fullName evidence="3">Aspartate carbamoyl transferase</fullName>
    </recommendedName>
</protein>
<comment type="caution">
    <text evidence="1">The sequence shown here is derived from an EMBL/GenBank/DDBJ whole genome shotgun (WGS) entry which is preliminary data.</text>
</comment>
<proteinExistence type="predicted"/>
<evidence type="ECO:0008006" key="3">
    <source>
        <dbReference type="Google" id="ProtNLM"/>
    </source>
</evidence>
<evidence type="ECO:0000313" key="2">
    <source>
        <dbReference type="Proteomes" id="UP001348098"/>
    </source>
</evidence>
<name>A0ABU6B310_9NOCA</name>
<gene>
    <name evidence="1" type="ORF">U3653_29380</name>
</gene>
<dbReference type="RefSeq" id="WP_323124395.1">
    <property type="nucleotide sequence ID" value="NZ_JAYESH010000009.1"/>
</dbReference>
<dbReference type="Proteomes" id="UP001348098">
    <property type="component" value="Unassembled WGS sequence"/>
</dbReference>
<sequence length="131" mass="13863">MVTNSMRQHRSALAGALRGLALGRVALGSAALVAPRTLSRALGVRPTPELDYMTRIFGARAIALGLGYLTAPAEELPRWQRLALLVDILDTTHGGVRLVRGDVPRPTAVALVALTGGYMLVGATRLARDLV</sequence>
<keyword evidence="2" id="KW-1185">Reference proteome</keyword>
<organism evidence="1 2">
    <name type="scientific">Nocardia implantans</name>
    <dbReference type="NCBI Taxonomy" id="3108168"/>
    <lineage>
        <taxon>Bacteria</taxon>
        <taxon>Bacillati</taxon>
        <taxon>Actinomycetota</taxon>
        <taxon>Actinomycetes</taxon>
        <taxon>Mycobacteriales</taxon>
        <taxon>Nocardiaceae</taxon>
        <taxon>Nocardia</taxon>
    </lineage>
</organism>
<accession>A0ABU6B310</accession>